<evidence type="ECO:0000256" key="22">
    <source>
        <dbReference type="SAM" id="Coils"/>
    </source>
</evidence>
<dbReference type="GO" id="GO:0005524">
    <property type="term" value="F:ATP binding"/>
    <property type="evidence" value="ECO:0007669"/>
    <property type="project" value="UniProtKB-KW"/>
</dbReference>
<dbReference type="PATRIC" id="fig|946483.4.peg.2461"/>
<evidence type="ECO:0000256" key="19">
    <source>
        <dbReference type="ARBA" id="ARBA00070152"/>
    </source>
</evidence>
<comment type="catalytic activity">
    <reaction evidence="1">
        <text>ATP + protein L-histidine = ADP + protein N-phospho-L-histidine.</text>
        <dbReference type="EC" id="2.7.13.3"/>
    </reaction>
</comment>
<dbReference type="SUPFAM" id="SSF55785">
    <property type="entry name" value="PYP-like sensor domain (PAS domain)"/>
    <property type="match status" value="2"/>
</dbReference>
<sequence length="752" mass="85700">MFEHHSAVMLLINPETGHIIKANKSAANYYGYSIQEFEEMEIGKINQLQPECIRQTITQMMTEECREFSFQHRLKNGEIRYVEVHSSPIIFKGKTLLFSIIHDITDRKRAEEALLNSERHYNRIISCVPVMLYDYILYPDGSSRFLYVGPSCREILELDEKELLSDMNLFWKMIHSDDLRRLHDEDAASNREGKFFDTEVRILTQSGCFKWIQLSSRPNPAPPGEPAIWSGFILDVTERRRMIEELKEAKEAAESANRAKSEFLANMSHEIRTPMNVIIGMSRLIRETTLTDEQQEYALILSHSSEILLSLIEDILDFSKIEAGKIELESVDFDLKNFLGKITDILKIKASEKGLTLSCNISPDIPRFLKGDRNRLRQVILNLLNNSVKFTAKGGITITVENENTNEQNQIILSFSVADTGIGIPQDRLDRMFQPFSQADSSTTRKYGGTGLGLVISKRLVELMGGRILIESEYGKGTTFRFTAKFEQGSKTLDPVCTLNNTTLISDSQFAGLRVLLAEDNEFNQRFGLIILKKMGICADAVRNGKKATEAIRQNEYDIILMDVQMPEMDGLEATRIIRGEQFKVPIIAMTANATPQDREECIAAGMDDYISKPVEPEKLREVLYRYSGIMSQSSDTYITPPHADLRKIFDREEFLNRVEGDEEVMSQLFSFLRKDLPDYIQILKTAVDNDDIQEVMRQSHTIKGLAANLAAHRLNDAAYQIEITAKSGEMEKVRLLMRDIEQECEALLSVI</sequence>
<dbReference type="eggNOG" id="COG2202">
    <property type="taxonomic scope" value="Bacteria"/>
</dbReference>
<evidence type="ECO:0000256" key="8">
    <source>
        <dbReference type="ARBA" id="ARBA00022729"/>
    </source>
</evidence>
<dbReference type="EC" id="2.7.13.3" evidence="3"/>
<dbReference type="AlphaFoldDB" id="U5NB06"/>
<dbReference type="HOGENOM" id="CLU_000445_114_15_4"/>
<keyword evidence="5 21" id="KW-0597">Phosphoprotein</keyword>
<keyword evidence="4" id="KW-1003">Cell membrane</keyword>
<feature type="domain" description="PAC" evidence="25">
    <location>
        <begin position="66"/>
        <end position="116"/>
    </location>
</feature>
<feature type="domain" description="HPt" evidence="26">
    <location>
        <begin position="662"/>
        <end position="752"/>
    </location>
</feature>
<dbReference type="Gene3D" id="3.40.50.2300">
    <property type="match status" value="1"/>
</dbReference>
<keyword evidence="15" id="KW-0472">Membrane</keyword>
<dbReference type="InterPro" id="IPR005467">
    <property type="entry name" value="His_kinase_dom"/>
</dbReference>
<evidence type="ECO:0000259" key="24">
    <source>
        <dbReference type="PROSITE" id="PS50110"/>
    </source>
</evidence>
<dbReference type="InterPro" id="IPR003661">
    <property type="entry name" value="HisK_dim/P_dom"/>
</dbReference>
<evidence type="ECO:0000259" key="26">
    <source>
        <dbReference type="PROSITE" id="PS50894"/>
    </source>
</evidence>
<dbReference type="InterPro" id="IPR036641">
    <property type="entry name" value="HPT_dom_sf"/>
</dbReference>
<feature type="domain" description="PAC" evidence="25">
    <location>
        <begin position="196"/>
        <end position="248"/>
    </location>
</feature>
<name>U5NB06_9BURK</name>
<evidence type="ECO:0000259" key="23">
    <source>
        <dbReference type="PROSITE" id="PS50109"/>
    </source>
</evidence>
<keyword evidence="8" id="KW-0732">Signal</keyword>
<dbReference type="InterPro" id="IPR013655">
    <property type="entry name" value="PAS_fold_3"/>
</dbReference>
<organism evidence="27 28">
    <name type="scientific">Candidatus Symbiobacter mobilis CR</name>
    <dbReference type="NCBI Taxonomy" id="946483"/>
    <lineage>
        <taxon>Bacteria</taxon>
        <taxon>Pseudomonadati</taxon>
        <taxon>Pseudomonadota</taxon>
        <taxon>Betaproteobacteria</taxon>
        <taxon>Burkholderiales</taxon>
        <taxon>Comamonadaceae</taxon>
    </lineage>
</organism>
<dbReference type="InterPro" id="IPR001610">
    <property type="entry name" value="PAC"/>
</dbReference>
<dbReference type="eggNOG" id="COG2205">
    <property type="taxonomic scope" value="Bacteria"/>
</dbReference>
<evidence type="ECO:0000256" key="4">
    <source>
        <dbReference type="ARBA" id="ARBA00022475"/>
    </source>
</evidence>
<dbReference type="PRINTS" id="PR00344">
    <property type="entry name" value="BCTRLSENSOR"/>
</dbReference>
<dbReference type="eggNOG" id="COG2198">
    <property type="taxonomic scope" value="Bacteria"/>
</dbReference>
<keyword evidence="13" id="KW-0902">Two-component regulatory system</keyword>
<keyword evidence="12" id="KW-1133">Transmembrane helix</keyword>
<comment type="subunit">
    <text evidence="17">At low DSF concentrations, interacts with RpfF.</text>
</comment>
<dbReference type="CDD" id="cd00082">
    <property type="entry name" value="HisKA"/>
    <property type="match status" value="1"/>
</dbReference>
<dbReference type="PROSITE" id="PS50113">
    <property type="entry name" value="PAC"/>
    <property type="match status" value="2"/>
</dbReference>
<comment type="subcellular location">
    <subcellularLocation>
        <location evidence="2">Cell membrane</location>
        <topology evidence="2">Multi-pass membrane protein</topology>
    </subcellularLocation>
</comment>
<dbReference type="GO" id="GO:0005886">
    <property type="term" value="C:plasma membrane"/>
    <property type="evidence" value="ECO:0007669"/>
    <property type="project" value="UniProtKB-SubCell"/>
</dbReference>
<dbReference type="PROSITE" id="PS50110">
    <property type="entry name" value="RESPONSE_REGULATORY"/>
    <property type="match status" value="1"/>
</dbReference>
<dbReference type="InterPro" id="IPR001789">
    <property type="entry name" value="Sig_transdc_resp-reg_receiver"/>
</dbReference>
<evidence type="ECO:0000313" key="27">
    <source>
        <dbReference type="EMBL" id="AGX88495.1"/>
    </source>
</evidence>
<dbReference type="FunFam" id="3.30.565.10:FF:000010">
    <property type="entry name" value="Sensor histidine kinase RcsC"/>
    <property type="match status" value="1"/>
</dbReference>
<dbReference type="InterPro" id="IPR011006">
    <property type="entry name" value="CheY-like_superfamily"/>
</dbReference>
<dbReference type="InterPro" id="IPR003594">
    <property type="entry name" value="HATPase_dom"/>
</dbReference>
<dbReference type="InterPro" id="IPR000700">
    <property type="entry name" value="PAS-assoc_C"/>
</dbReference>
<dbReference type="Pfam" id="PF00072">
    <property type="entry name" value="Response_reg"/>
    <property type="match status" value="1"/>
</dbReference>
<dbReference type="Gene3D" id="1.20.120.160">
    <property type="entry name" value="HPT domain"/>
    <property type="match status" value="1"/>
</dbReference>
<proteinExistence type="predicted"/>
<dbReference type="SUPFAM" id="SSF47226">
    <property type="entry name" value="Histidine-containing phosphotransfer domain, HPT domain"/>
    <property type="match status" value="1"/>
</dbReference>
<dbReference type="Gene3D" id="3.30.450.20">
    <property type="entry name" value="PAS domain"/>
    <property type="match status" value="2"/>
</dbReference>
<keyword evidence="11" id="KW-0067">ATP-binding</keyword>
<dbReference type="InterPro" id="IPR008207">
    <property type="entry name" value="Sig_transdc_His_kin_Hpt_dom"/>
</dbReference>
<dbReference type="InterPro" id="IPR035965">
    <property type="entry name" value="PAS-like_dom_sf"/>
</dbReference>
<evidence type="ECO:0000256" key="21">
    <source>
        <dbReference type="PROSITE-ProRule" id="PRU00169"/>
    </source>
</evidence>
<evidence type="ECO:0000259" key="25">
    <source>
        <dbReference type="PROSITE" id="PS50113"/>
    </source>
</evidence>
<evidence type="ECO:0000256" key="14">
    <source>
        <dbReference type="ARBA" id="ARBA00023026"/>
    </source>
</evidence>
<feature type="modified residue" description="Phosphohistidine" evidence="20">
    <location>
        <position position="701"/>
    </location>
</feature>
<dbReference type="Pfam" id="PF02518">
    <property type="entry name" value="HATPase_c"/>
    <property type="match status" value="1"/>
</dbReference>
<evidence type="ECO:0000256" key="10">
    <source>
        <dbReference type="ARBA" id="ARBA00022777"/>
    </source>
</evidence>
<keyword evidence="14" id="KW-0843">Virulence</keyword>
<dbReference type="Pfam" id="PF00512">
    <property type="entry name" value="HisKA"/>
    <property type="match status" value="1"/>
</dbReference>
<dbReference type="InterPro" id="IPR036890">
    <property type="entry name" value="HATPase_C_sf"/>
</dbReference>
<dbReference type="PANTHER" id="PTHR45339:SF1">
    <property type="entry name" value="HYBRID SIGNAL TRANSDUCTION HISTIDINE KINASE J"/>
    <property type="match status" value="1"/>
</dbReference>
<dbReference type="SMART" id="SM00086">
    <property type="entry name" value="PAC"/>
    <property type="match status" value="2"/>
</dbReference>
<dbReference type="InterPro" id="IPR004358">
    <property type="entry name" value="Sig_transdc_His_kin-like_C"/>
</dbReference>
<dbReference type="InterPro" id="IPR036097">
    <property type="entry name" value="HisK_dim/P_sf"/>
</dbReference>
<keyword evidence="9" id="KW-0547">Nucleotide-binding</keyword>
<dbReference type="OrthoDB" id="5519028at2"/>
<keyword evidence="28" id="KW-1185">Reference proteome</keyword>
<dbReference type="PROSITE" id="PS50109">
    <property type="entry name" value="HIS_KIN"/>
    <property type="match status" value="1"/>
</dbReference>
<accession>U5NB06</accession>
<feature type="domain" description="Response regulatory" evidence="24">
    <location>
        <begin position="514"/>
        <end position="628"/>
    </location>
</feature>
<evidence type="ECO:0000256" key="7">
    <source>
        <dbReference type="ARBA" id="ARBA00022692"/>
    </source>
</evidence>
<keyword evidence="22" id="KW-0175">Coiled coil</keyword>
<feature type="coiled-coil region" evidence="22">
    <location>
        <begin position="236"/>
        <end position="266"/>
    </location>
</feature>
<dbReference type="Pfam" id="PF13426">
    <property type="entry name" value="PAS_9"/>
    <property type="match status" value="1"/>
</dbReference>
<dbReference type="KEGG" id="cbx:Cenrod_2440"/>
<dbReference type="eggNOG" id="COG0784">
    <property type="taxonomic scope" value="Bacteria"/>
</dbReference>
<evidence type="ECO:0000256" key="9">
    <source>
        <dbReference type="ARBA" id="ARBA00022741"/>
    </source>
</evidence>
<evidence type="ECO:0000256" key="15">
    <source>
        <dbReference type="ARBA" id="ARBA00023136"/>
    </source>
</evidence>
<evidence type="ECO:0000256" key="2">
    <source>
        <dbReference type="ARBA" id="ARBA00004651"/>
    </source>
</evidence>
<dbReference type="Gene3D" id="1.10.287.130">
    <property type="match status" value="1"/>
</dbReference>
<keyword evidence="6" id="KW-0808">Transferase</keyword>
<dbReference type="SUPFAM" id="SSF47384">
    <property type="entry name" value="Homodimeric domain of signal transducing histidine kinase"/>
    <property type="match status" value="1"/>
</dbReference>
<keyword evidence="7" id="KW-0812">Transmembrane</keyword>
<dbReference type="SUPFAM" id="SSF52172">
    <property type="entry name" value="CheY-like"/>
    <property type="match status" value="1"/>
</dbReference>
<dbReference type="Proteomes" id="UP000017184">
    <property type="component" value="Chromosome"/>
</dbReference>
<dbReference type="CDD" id="cd17546">
    <property type="entry name" value="REC_hyHK_CKI1_RcsC-like"/>
    <property type="match status" value="1"/>
</dbReference>
<dbReference type="GO" id="GO:0000155">
    <property type="term" value="F:phosphorelay sensor kinase activity"/>
    <property type="evidence" value="ECO:0007669"/>
    <property type="project" value="InterPro"/>
</dbReference>
<protein>
    <recommendedName>
        <fullName evidence="18">Sensory/regulatory protein RpfC</fullName>
        <ecNumber evidence="3">2.7.13.3</ecNumber>
    </recommendedName>
    <alternativeName>
        <fullName evidence="19">Virulence sensor protein BvgS</fullName>
    </alternativeName>
</protein>
<feature type="modified residue" description="4-aspartylphosphate" evidence="21">
    <location>
        <position position="563"/>
    </location>
</feature>
<dbReference type="CDD" id="cd16922">
    <property type="entry name" value="HATPase_EvgS-ArcB-TorS-like"/>
    <property type="match status" value="1"/>
</dbReference>
<evidence type="ECO:0000256" key="13">
    <source>
        <dbReference type="ARBA" id="ARBA00023012"/>
    </source>
</evidence>
<evidence type="ECO:0000256" key="16">
    <source>
        <dbReference type="ARBA" id="ARBA00058004"/>
    </source>
</evidence>
<dbReference type="SMART" id="SM00388">
    <property type="entry name" value="HisKA"/>
    <property type="match status" value="1"/>
</dbReference>
<feature type="domain" description="Histidine kinase" evidence="23">
    <location>
        <begin position="266"/>
        <end position="488"/>
    </location>
</feature>
<evidence type="ECO:0000256" key="5">
    <source>
        <dbReference type="ARBA" id="ARBA00022553"/>
    </source>
</evidence>
<evidence type="ECO:0000256" key="1">
    <source>
        <dbReference type="ARBA" id="ARBA00000085"/>
    </source>
</evidence>
<dbReference type="NCBIfam" id="TIGR00229">
    <property type="entry name" value="sensory_box"/>
    <property type="match status" value="2"/>
</dbReference>
<dbReference type="SMART" id="SM00387">
    <property type="entry name" value="HATPase_c"/>
    <property type="match status" value="1"/>
</dbReference>
<dbReference type="Gene3D" id="3.30.565.10">
    <property type="entry name" value="Histidine kinase-like ATPase, C-terminal domain"/>
    <property type="match status" value="1"/>
</dbReference>
<reference evidence="27 28" key="1">
    <citation type="journal article" date="2013" name="Genome Biol.">
        <title>Genomic analysis reveals key aspects of prokaryotic symbiosis in the phototrophic consortium "Chlorochromatium aggregatum".</title>
        <authorList>
            <person name="Liu Z."/>
            <person name="Muller J."/>
            <person name="Li T."/>
            <person name="Alvey R.M."/>
            <person name="Vogl K."/>
            <person name="Frigaard N.U."/>
            <person name="Rockwell N.C."/>
            <person name="Boyd E.S."/>
            <person name="Tomsho L.P."/>
            <person name="Schuster S.C."/>
            <person name="Henke P."/>
            <person name="Rohde M."/>
            <person name="Overmann J."/>
            <person name="Bryant D.A."/>
        </authorList>
    </citation>
    <scope>NUCLEOTIDE SEQUENCE [LARGE SCALE GENOMIC DNA]</scope>
    <source>
        <strain evidence="27">CR</strain>
    </source>
</reference>
<dbReference type="STRING" id="946483.Cenrod_2440"/>
<gene>
    <name evidence="27" type="ORF">Cenrod_2440</name>
</gene>
<evidence type="ECO:0000256" key="18">
    <source>
        <dbReference type="ARBA" id="ARBA00068150"/>
    </source>
</evidence>
<evidence type="ECO:0000256" key="11">
    <source>
        <dbReference type="ARBA" id="ARBA00022840"/>
    </source>
</evidence>
<dbReference type="EMBL" id="CP004885">
    <property type="protein sequence ID" value="AGX88495.1"/>
    <property type="molecule type" value="Genomic_DNA"/>
</dbReference>
<dbReference type="SUPFAM" id="SSF55874">
    <property type="entry name" value="ATPase domain of HSP90 chaperone/DNA topoisomerase II/histidine kinase"/>
    <property type="match status" value="1"/>
</dbReference>
<evidence type="ECO:0000313" key="28">
    <source>
        <dbReference type="Proteomes" id="UP000017184"/>
    </source>
</evidence>
<dbReference type="SMART" id="SM00448">
    <property type="entry name" value="REC"/>
    <property type="match status" value="1"/>
</dbReference>
<dbReference type="Pfam" id="PF08447">
    <property type="entry name" value="PAS_3"/>
    <property type="match status" value="1"/>
</dbReference>
<evidence type="ECO:0000256" key="17">
    <source>
        <dbReference type="ARBA" id="ARBA00064003"/>
    </source>
</evidence>
<dbReference type="Pfam" id="PF01627">
    <property type="entry name" value="Hpt"/>
    <property type="match status" value="1"/>
</dbReference>
<comment type="function">
    <text evidence="16">Member of the two-component regulatory system BvgS/BvgA. Phosphorylates BvgA via a four-step phosphorelay in response to environmental signals.</text>
</comment>
<dbReference type="FunFam" id="1.10.287.130:FF:000002">
    <property type="entry name" value="Two-component osmosensing histidine kinase"/>
    <property type="match status" value="1"/>
</dbReference>
<evidence type="ECO:0000256" key="20">
    <source>
        <dbReference type="PROSITE-ProRule" id="PRU00110"/>
    </source>
</evidence>
<evidence type="ECO:0000256" key="3">
    <source>
        <dbReference type="ARBA" id="ARBA00012438"/>
    </source>
</evidence>
<evidence type="ECO:0000256" key="12">
    <source>
        <dbReference type="ARBA" id="ARBA00022989"/>
    </source>
</evidence>
<dbReference type="InterPro" id="IPR000014">
    <property type="entry name" value="PAS"/>
</dbReference>
<dbReference type="PANTHER" id="PTHR45339">
    <property type="entry name" value="HYBRID SIGNAL TRANSDUCTION HISTIDINE KINASE J"/>
    <property type="match status" value="1"/>
</dbReference>
<evidence type="ECO:0000256" key="6">
    <source>
        <dbReference type="ARBA" id="ARBA00022679"/>
    </source>
</evidence>
<keyword evidence="10 27" id="KW-0418">Kinase</keyword>
<dbReference type="PROSITE" id="PS50894">
    <property type="entry name" value="HPT"/>
    <property type="match status" value="1"/>
</dbReference>
<dbReference type="CDD" id="cd00130">
    <property type="entry name" value="PAS"/>
    <property type="match status" value="2"/>
</dbReference>